<dbReference type="Pfam" id="PF09335">
    <property type="entry name" value="VTT_dom"/>
    <property type="match status" value="1"/>
</dbReference>
<feature type="region of interest" description="Disordered" evidence="8">
    <location>
        <begin position="199"/>
        <end position="266"/>
    </location>
</feature>
<name>A0ABN1VD13_9PSEU</name>
<dbReference type="EMBL" id="BAAALM010000008">
    <property type="protein sequence ID" value="GAA1206071.1"/>
    <property type="molecule type" value="Genomic_DNA"/>
</dbReference>
<evidence type="ECO:0000256" key="5">
    <source>
        <dbReference type="ARBA" id="ARBA00022989"/>
    </source>
</evidence>
<organism evidence="10 11">
    <name type="scientific">Prauserella alba</name>
    <dbReference type="NCBI Taxonomy" id="176898"/>
    <lineage>
        <taxon>Bacteria</taxon>
        <taxon>Bacillati</taxon>
        <taxon>Actinomycetota</taxon>
        <taxon>Actinomycetes</taxon>
        <taxon>Pseudonocardiales</taxon>
        <taxon>Pseudonocardiaceae</taxon>
        <taxon>Prauserella</taxon>
    </lineage>
</organism>
<keyword evidence="5 7" id="KW-1133">Transmembrane helix</keyword>
<evidence type="ECO:0000256" key="2">
    <source>
        <dbReference type="ARBA" id="ARBA00010792"/>
    </source>
</evidence>
<evidence type="ECO:0000256" key="1">
    <source>
        <dbReference type="ARBA" id="ARBA00004651"/>
    </source>
</evidence>
<comment type="similarity">
    <text evidence="2 7">Belongs to the DedA family.</text>
</comment>
<sequence length="266" mass="27633">MLHDITTLLQSHLDEPWLWLVVFAIAGLDALLPFMPSESTVITMAVLLGTSDVTALAGLIAVAALGAWAGDCGGHGIGRALGPFGISRLVRSERGRRNYAWGVDKLGRHAVVLIVAGRYFPGGRVASSLATGGLKYPFGRFALLDLAGTTIWAVYSVLIGAAGAASFADDPVAGLLAAFALGLLTLGFVEGGRRLLSRREHRDAASEPHPRPAEQRGPAEQRQPAELRDPVGGVRRTERRVAGGGAGGGTGGDGADLSGVDCRAPR</sequence>
<evidence type="ECO:0000256" key="8">
    <source>
        <dbReference type="SAM" id="MobiDB-lite"/>
    </source>
</evidence>
<keyword evidence="3 7" id="KW-1003">Cell membrane</keyword>
<evidence type="ECO:0000256" key="3">
    <source>
        <dbReference type="ARBA" id="ARBA00022475"/>
    </source>
</evidence>
<evidence type="ECO:0000259" key="9">
    <source>
        <dbReference type="Pfam" id="PF09335"/>
    </source>
</evidence>
<dbReference type="InterPro" id="IPR032818">
    <property type="entry name" value="DedA-like"/>
</dbReference>
<keyword evidence="11" id="KW-1185">Reference proteome</keyword>
<feature type="compositionally biased region" description="Gly residues" evidence="8">
    <location>
        <begin position="242"/>
        <end position="254"/>
    </location>
</feature>
<dbReference type="InterPro" id="IPR032816">
    <property type="entry name" value="VTT_dom"/>
</dbReference>
<gene>
    <name evidence="10" type="ORF">GCM10009675_26400</name>
</gene>
<evidence type="ECO:0000256" key="6">
    <source>
        <dbReference type="ARBA" id="ARBA00023136"/>
    </source>
</evidence>
<feature type="compositionally biased region" description="Basic and acidic residues" evidence="8">
    <location>
        <begin position="199"/>
        <end position="241"/>
    </location>
</feature>
<feature type="domain" description="VTT" evidence="9">
    <location>
        <begin position="36"/>
        <end position="161"/>
    </location>
</feature>
<keyword evidence="6 7" id="KW-0472">Membrane</keyword>
<feature type="transmembrane region" description="Helical" evidence="7">
    <location>
        <begin position="41"/>
        <end position="69"/>
    </location>
</feature>
<proteinExistence type="inferred from homology"/>
<evidence type="ECO:0000313" key="11">
    <source>
        <dbReference type="Proteomes" id="UP001500467"/>
    </source>
</evidence>
<protein>
    <submittedName>
        <fullName evidence="10">VTT domain-containing protein</fullName>
    </submittedName>
</protein>
<accession>A0ABN1VD13</accession>
<feature type="transmembrane region" description="Helical" evidence="7">
    <location>
        <begin position="143"/>
        <end position="165"/>
    </location>
</feature>
<dbReference type="PANTHER" id="PTHR30353:SF15">
    <property type="entry name" value="INNER MEMBRANE PROTEIN YABI"/>
    <property type="match status" value="1"/>
</dbReference>
<evidence type="ECO:0000256" key="7">
    <source>
        <dbReference type="RuleBase" id="RU367016"/>
    </source>
</evidence>
<comment type="subcellular location">
    <subcellularLocation>
        <location evidence="1 7">Cell membrane</location>
        <topology evidence="1 7">Multi-pass membrane protein</topology>
    </subcellularLocation>
</comment>
<evidence type="ECO:0000256" key="4">
    <source>
        <dbReference type="ARBA" id="ARBA00022692"/>
    </source>
</evidence>
<dbReference type="Proteomes" id="UP001500467">
    <property type="component" value="Unassembled WGS sequence"/>
</dbReference>
<keyword evidence="4 7" id="KW-0812">Transmembrane</keyword>
<dbReference type="PANTHER" id="PTHR30353">
    <property type="entry name" value="INNER MEMBRANE PROTEIN DEDA-RELATED"/>
    <property type="match status" value="1"/>
</dbReference>
<feature type="transmembrane region" description="Helical" evidence="7">
    <location>
        <begin position="171"/>
        <end position="189"/>
    </location>
</feature>
<feature type="transmembrane region" description="Helical" evidence="7">
    <location>
        <begin position="17"/>
        <end position="35"/>
    </location>
</feature>
<comment type="caution">
    <text evidence="10">The sequence shown here is derived from an EMBL/GenBank/DDBJ whole genome shotgun (WGS) entry which is preliminary data.</text>
</comment>
<reference evidence="10 11" key="1">
    <citation type="journal article" date="2019" name="Int. J. Syst. Evol. Microbiol.">
        <title>The Global Catalogue of Microorganisms (GCM) 10K type strain sequencing project: providing services to taxonomists for standard genome sequencing and annotation.</title>
        <authorList>
            <consortium name="The Broad Institute Genomics Platform"/>
            <consortium name="The Broad Institute Genome Sequencing Center for Infectious Disease"/>
            <person name="Wu L."/>
            <person name="Ma J."/>
        </authorList>
    </citation>
    <scope>NUCLEOTIDE SEQUENCE [LARGE SCALE GENOMIC DNA]</scope>
    <source>
        <strain evidence="10 11">JCM 13022</strain>
    </source>
</reference>
<evidence type="ECO:0000313" key="10">
    <source>
        <dbReference type="EMBL" id="GAA1206071.1"/>
    </source>
</evidence>